<accession>A0A6P4YUN8</accession>
<dbReference type="OrthoDB" id="5968662at2759"/>
<protein>
    <submittedName>
        <fullName evidence="2">Uncharacterized protein LOC109470846 isoform X1</fullName>
    </submittedName>
</protein>
<sequence length="238" mass="26999">MYMMYMFATMALVEQQTTATLTGKIKRFDEEVRLTIKTALKQCDWQSLTKEFSLESYTQLDREGLDLIVDCVDESFADFRKDVQARVNVAKRMHASGRADVYKGKNQQGFHDKFYRYYLFVRANTNETYDVFLAYVCRKEEFDFFLAVKKCIAGTANVMSSLPAIVWKKIAGDSKAANAIVDGVLGDDSKAVTAPKYGGIPNDLGDKLMEFEFVESLIERGTLVPEGEDGRQFKLVIC</sequence>
<gene>
    <name evidence="2" type="primary">LOC109470846</name>
</gene>
<organism evidence="1 2">
    <name type="scientific">Branchiostoma belcheri</name>
    <name type="common">Amphioxus</name>
    <dbReference type="NCBI Taxonomy" id="7741"/>
    <lineage>
        <taxon>Eukaryota</taxon>
        <taxon>Metazoa</taxon>
        <taxon>Chordata</taxon>
        <taxon>Cephalochordata</taxon>
        <taxon>Leptocardii</taxon>
        <taxon>Amphioxiformes</taxon>
        <taxon>Branchiostomatidae</taxon>
        <taxon>Branchiostoma</taxon>
    </lineage>
</organism>
<evidence type="ECO:0000313" key="1">
    <source>
        <dbReference type="Proteomes" id="UP000515135"/>
    </source>
</evidence>
<dbReference type="AlphaFoldDB" id="A0A6P4YUN8"/>
<dbReference type="RefSeq" id="XP_019625494.1">
    <property type="nucleotide sequence ID" value="XM_019769935.1"/>
</dbReference>
<keyword evidence="1" id="KW-1185">Reference proteome</keyword>
<dbReference type="Proteomes" id="UP000515135">
    <property type="component" value="Unplaced"/>
</dbReference>
<name>A0A6P4YUN8_BRABE</name>
<dbReference type="KEGG" id="bbel:109470846"/>
<reference evidence="2" key="1">
    <citation type="submission" date="2025-08" db="UniProtKB">
        <authorList>
            <consortium name="RefSeq"/>
        </authorList>
    </citation>
    <scope>IDENTIFICATION</scope>
    <source>
        <tissue evidence="2">Gonad</tissue>
    </source>
</reference>
<dbReference type="GeneID" id="109470846"/>
<proteinExistence type="predicted"/>
<evidence type="ECO:0000313" key="2">
    <source>
        <dbReference type="RefSeq" id="XP_019625494.1"/>
    </source>
</evidence>